<dbReference type="AlphaFoldDB" id="A0A8D8FXT3"/>
<feature type="transmembrane region" description="Helical" evidence="1">
    <location>
        <begin position="69"/>
        <end position="89"/>
    </location>
</feature>
<proteinExistence type="predicted"/>
<organism evidence="2">
    <name type="scientific">Culex pipiens</name>
    <name type="common">House mosquito</name>
    <dbReference type="NCBI Taxonomy" id="7175"/>
    <lineage>
        <taxon>Eukaryota</taxon>
        <taxon>Metazoa</taxon>
        <taxon>Ecdysozoa</taxon>
        <taxon>Arthropoda</taxon>
        <taxon>Hexapoda</taxon>
        <taxon>Insecta</taxon>
        <taxon>Pterygota</taxon>
        <taxon>Neoptera</taxon>
        <taxon>Endopterygota</taxon>
        <taxon>Diptera</taxon>
        <taxon>Nematocera</taxon>
        <taxon>Culicoidea</taxon>
        <taxon>Culicidae</taxon>
        <taxon>Culicinae</taxon>
        <taxon>Culicini</taxon>
        <taxon>Culex</taxon>
        <taxon>Culex</taxon>
    </lineage>
</organism>
<dbReference type="EMBL" id="HBUE01103865">
    <property type="protein sequence ID" value="CAG6486419.1"/>
    <property type="molecule type" value="Transcribed_RNA"/>
</dbReference>
<evidence type="ECO:0000313" key="2">
    <source>
        <dbReference type="EMBL" id="CAG6486419.1"/>
    </source>
</evidence>
<name>A0A8D8FXT3_CULPI</name>
<protein>
    <submittedName>
        <fullName evidence="2">(northern house mosquito) hypothetical protein</fullName>
    </submittedName>
</protein>
<keyword evidence="1" id="KW-0812">Transmembrane</keyword>
<keyword evidence="1" id="KW-1133">Transmembrane helix</keyword>
<reference evidence="2" key="1">
    <citation type="submission" date="2021-05" db="EMBL/GenBank/DDBJ databases">
        <authorList>
            <person name="Alioto T."/>
            <person name="Alioto T."/>
            <person name="Gomez Garrido J."/>
        </authorList>
    </citation>
    <scope>NUCLEOTIDE SEQUENCE</scope>
</reference>
<feature type="transmembrane region" description="Helical" evidence="1">
    <location>
        <begin position="12"/>
        <end position="31"/>
    </location>
</feature>
<keyword evidence="1" id="KW-0472">Membrane</keyword>
<evidence type="ECO:0000256" key="1">
    <source>
        <dbReference type="SAM" id="Phobius"/>
    </source>
</evidence>
<sequence>MGKNTQNIFLKAFFEVVIFFTIKSPLFHAILCSFIDFKQKLLEVQTSMNSRLAFLAVVRLRLSFFRVTMTWVVVFLRFNFFLVVNVKLASMVDERSKSMGAVGSNPS</sequence>
<accession>A0A8D8FXT3</accession>